<keyword evidence="1" id="KW-0812">Transmembrane</keyword>
<dbReference type="RefSeq" id="WP_170183477.1">
    <property type="nucleotide sequence ID" value="NZ_JBHTGS010000002.1"/>
</dbReference>
<evidence type="ECO:0000256" key="1">
    <source>
        <dbReference type="SAM" id="Phobius"/>
    </source>
</evidence>
<feature type="transmembrane region" description="Helical" evidence="1">
    <location>
        <begin position="175"/>
        <end position="194"/>
    </location>
</feature>
<proteinExistence type="predicted"/>
<dbReference type="InParanoid" id="A0A543B4A0"/>
<evidence type="ECO:0000313" key="3">
    <source>
        <dbReference type="Proteomes" id="UP000317043"/>
    </source>
</evidence>
<organism evidence="2 3">
    <name type="scientific">Stackebrandtia endophytica</name>
    <dbReference type="NCBI Taxonomy" id="1496996"/>
    <lineage>
        <taxon>Bacteria</taxon>
        <taxon>Bacillati</taxon>
        <taxon>Actinomycetota</taxon>
        <taxon>Actinomycetes</taxon>
        <taxon>Glycomycetales</taxon>
        <taxon>Glycomycetaceae</taxon>
        <taxon>Stackebrandtia</taxon>
    </lineage>
</organism>
<accession>A0A543B4A0</accession>
<feature type="transmembrane region" description="Helical" evidence="1">
    <location>
        <begin position="16"/>
        <end position="37"/>
    </location>
</feature>
<reference evidence="2 3" key="1">
    <citation type="submission" date="2019-06" db="EMBL/GenBank/DDBJ databases">
        <title>Sequencing the genomes of 1000 actinobacteria strains.</title>
        <authorList>
            <person name="Klenk H.-P."/>
        </authorList>
    </citation>
    <scope>NUCLEOTIDE SEQUENCE [LARGE SCALE GENOMIC DNA]</scope>
    <source>
        <strain evidence="2 3">DSM 45928</strain>
    </source>
</reference>
<dbReference type="AlphaFoldDB" id="A0A543B4A0"/>
<sequence length="205" mass="21469">MSLPVEPKAVSRPDRAALIGFMIVGVAISLWAVITAVTKIVGITSDSRTAVLAQFDDTPANTAIGPDGAPVEVELSSAFLTLELPTPVMWCLILQQVITAVTIIIVVGTLLSLGRDVLRGRVFSKRNTIMVATAGIVGIVGAVAAGALENFAGGMILDEVAGPRFSPVILEIQPFPYIMAAFLAGLLATVFTVGERLQRETEGLV</sequence>
<keyword evidence="1" id="KW-0472">Membrane</keyword>
<keyword evidence="1" id="KW-1133">Transmembrane helix</keyword>
<keyword evidence="3" id="KW-1185">Reference proteome</keyword>
<name>A0A543B4A0_9ACTN</name>
<dbReference type="EMBL" id="VFOW01000001">
    <property type="protein sequence ID" value="TQL79651.1"/>
    <property type="molecule type" value="Genomic_DNA"/>
</dbReference>
<comment type="caution">
    <text evidence="2">The sequence shown here is derived from an EMBL/GenBank/DDBJ whole genome shotgun (WGS) entry which is preliminary data.</text>
</comment>
<dbReference type="Proteomes" id="UP000317043">
    <property type="component" value="Unassembled WGS sequence"/>
</dbReference>
<evidence type="ECO:0000313" key="2">
    <source>
        <dbReference type="EMBL" id="TQL79651.1"/>
    </source>
</evidence>
<gene>
    <name evidence="2" type="ORF">FB566_5261</name>
</gene>
<evidence type="ECO:0008006" key="4">
    <source>
        <dbReference type="Google" id="ProtNLM"/>
    </source>
</evidence>
<feature type="transmembrane region" description="Helical" evidence="1">
    <location>
        <begin position="129"/>
        <end position="148"/>
    </location>
</feature>
<feature type="transmembrane region" description="Helical" evidence="1">
    <location>
        <begin position="87"/>
        <end position="108"/>
    </location>
</feature>
<protein>
    <recommendedName>
        <fullName evidence="4">DUF2975 family protein</fullName>
    </recommendedName>
</protein>